<gene>
    <name evidence="5" type="ORF">PBRA_008744</name>
    <name evidence="6" type="ORF">PLBR_LOCUS5640</name>
</gene>
<dbReference type="PANTHER" id="PTHR12474">
    <property type="entry name" value="P53 REGULATED PA26 NUCLEAR PROTEIN SESTRIN"/>
    <property type="match status" value="1"/>
</dbReference>
<dbReference type="InterPro" id="IPR006730">
    <property type="entry name" value="Sestrin"/>
</dbReference>
<dbReference type="GO" id="GO:1990253">
    <property type="term" value="P:cellular response to leucine starvation"/>
    <property type="evidence" value="ECO:0007669"/>
    <property type="project" value="TreeGrafter"/>
</dbReference>
<comment type="similarity">
    <text evidence="2">Belongs to the sestrin family.</text>
</comment>
<dbReference type="GO" id="GO:0005737">
    <property type="term" value="C:cytoplasm"/>
    <property type="evidence" value="ECO:0007669"/>
    <property type="project" value="UniProtKB-SubCell"/>
</dbReference>
<feature type="region of interest" description="Disordered" evidence="4">
    <location>
        <begin position="260"/>
        <end position="285"/>
    </location>
</feature>
<sequence length="509" mass="56557">MAGADDDAIVMPVLLRSEPDRRRQTSVICDQVRSWAADPTSADLVARVLPSIERLAFDAPFADLRQAFRELYDEVGPSGRRPAPCVSRMLPREAFSEVGAIPDGPPLYALQDMFLLTGRIASLDRIIAMQPSFLVAYVSSYVAIMYDDGPLSLPCRSYLAALASARLHCQYLIRQQAREFVRLQGPVQWLHDRAAVPDKLRLFDEVNALMAHQPWRLTPALLRSMLSHSDLSVSELVHGIVILSTFHALCGLAQGLGAVDTDDDSDERSTATAATPKPAPPDSDEATQHLKVLLQTSMDVLLAQATSLKATNHAHSGAHSAPVTATQQPPAYPALCAPVLADMQYEDYNVKSKIYRVLHMGEFDWKGHGYSLISRYWNDHTAQLLDDEFDLIYALTDNNLCQSVRDIDTGPFRRAIWHYTFRLFGVSDDAYNYQEVNIFLNRGLKAFIKKCACFPHLVTGGDFVSLGYSLRPDEIVHVALLAMEARRQATLLYALRALQQSTQVQTTAV</sequence>
<comment type="subcellular location">
    <subcellularLocation>
        <location evidence="1">Cytoplasm</location>
    </subcellularLocation>
</comment>
<evidence type="ECO:0000313" key="5">
    <source>
        <dbReference type="EMBL" id="CEP01802.1"/>
    </source>
</evidence>
<dbReference type="STRING" id="37360.A0A0G4J2Q9"/>
<evidence type="ECO:0000313" key="8">
    <source>
        <dbReference type="Proteomes" id="UP000290189"/>
    </source>
</evidence>
<dbReference type="Proteomes" id="UP000290189">
    <property type="component" value="Unassembled WGS sequence"/>
</dbReference>
<keyword evidence="3" id="KW-0963">Cytoplasm</keyword>
<dbReference type="GO" id="GO:1904262">
    <property type="term" value="P:negative regulation of TORC1 signaling"/>
    <property type="evidence" value="ECO:0007669"/>
    <property type="project" value="TreeGrafter"/>
</dbReference>
<organism evidence="5 7">
    <name type="scientific">Plasmodiophora brassicae</name>
    <name type="common">Clubroot disease agent</name>
    <dbReference type="NCBI Taxonomy" id="37360"/>
    <lineage>
        <taxon>Eukaryota</taxon>
        <taxon>Sar</taxon>
        <taxon>Rhizaria</taxon>
        <taxon>Endomyxa</taxon>
        <taxon>Phytomyxea</taxon>
        <taxon>Plasmodiophorida</taxon>
        <taxon>Plasmodiophoridae</taxon>
        <taxon>Plasmodiophora</taxon>
    </lineage>
</organism>
<dbReference type="AlphaFoldDB" id="A0A0G4J2Q9"/>
<keyword evidence="7" id="KW-1185">Reference proteome</keyword>
<dbReference type="Pfam" id="PF04636">
    <property type="entry name" value="PA26"/>
    <property type="match status" value="2"/>
</dbReference>
<reference evidence="5 7" key="1">
    <citation type="submission" date="2015-02" db="EMBL/GenBank/DDBJ databases">
        <authorList>
            <person name="Chooi Y.-H."/>
        </authorList>
    </citation>
    <scope>NUCLEOTIDE SEQUENCE [LARGE SCALE GENOMIC DNA]</scope>
    <source>
        <strain evidence="5">E3</strain>
    </source>
</reference>
<dbReference type="InterPro" id="IPR029032">
    <property type="entry name" value="AhpD-like"/>
</dbReference>
<dbReference type="EMBL" id="CDSF01000118">
    <property type="protein sequence ID" value="CEP01802.1"/>
    <property type="molecule type" value="Genomic_DNA"/>
</dbReference>
<geneLocation type="mitochondrion" evidence="6"/>
<name>A0A0G4J2Q9_PLABS</name>
<keyword evidence="6" id="KW-0496">Mitochondrion</keyword>
<accession>A0A0G4J2Q9</accession>
<protein>
    <recommendedName>
        <fullName evidence="9">Sestrin</fullName>
    </recommendedName>
</protein>
<evidence type="ECO:0000256" key="1">
    <source>
        <dbReference type="ARBA" id="ARBA00004496"/>
    </source>
</evidence>
<dbReference type="SUPFAM" id="SSF69118">
    <property type="entry name" value="AhpD-like"/>
    <property type="match status" value="1"/>
</dbReference>
<evidence type="ECO:0000256" key="4">
    <source>
        <dbReference type="SAM" id="MobiDB-lite"/>
    </source>
</evidence>
<dbReference type="GO" id="GO:1901031">
    <property type="term" value="P:regulation of response to reactive oxygen species"/>
    <property type="evidence" value="ECO:0007669"/>
    <property type="project" value="InterPro"/>
</dbReference>
<dbReference type="OMA" id="CDQVTQV"/>
<dbReference type="EMBL" id="OVEO01000009">
    <property type="protein sequence ID" value="SPQ98425.1"/>
    <property type="molecule type" value="Genomic_DNA"/>
</dbReference>
<dbReference type="PANTHER" id="PTHR12474:SF0">
    <property type="entry name" value="SESTRIN HOMOLOG"/>
    <property type="match status" value="1"/>
</dbReference>
<dbReference type="GO" id="GO:0016684">
    <property type="term" value="F:oxidoreductase activity, acting on peroxide as acceptor"/>
    <property type="evidence" value="ECO:0007669"/>
    <property type="project" value="TreeGrafter"/>
</dbReference>
<proteinExistence type="inferred from homology"/>
<dbReference type="OrthoDB" id="337464at2759"/>
<reference evidence="6 8" key="2">
    <citation type="submission" date="2018-03" db="EMBL/GenBank/DDBJ databases">
        <authorList>
            <person name="Fogelqvist J."/>
        </authorList>
    </citation>
    <scope>NUCLEOTIDE SEQUENCE [LARGE SCALE GENOMIC DNA]</scope>
</reference>
<evidence type="ECO:0000256" key="2">
    <source>
        <dbReference type="ARBA" id="ARBA00008350"/>
    </source>
</evidence>
<evidence type="ECO:0000313" key="7">
    <source>
        <dbReference type="Proteomes" id="UP000039324"/>
    </source>
</evidence>
<dbReference type="GO" id="GO:0071233">
    <property type="term" value="P:cellular response to L-leucine"/>
    <property type="evidence" value="ECO:0007669"/>
    <property type="project" value="TreeGrafter"/>
</dbReference>
<dbReference type="Proteomes" id="UP000039324">
    <property type="component" value="Unassembled WGS sequence"/>
</dbReference>
<evidence type="ECO:0000313" key="6">
    <source>
        <dbReference type="EMBL" id="SPQ98425.1"/>
    </source>
</evidence>
<evidence type="ECO:0000256" key="3">
    <source>
        <dbReference type="ARBA" id="ARBA00022490"/>
    </source>
</evidence>
<dbReference type="GO" id="GO:0070728">
    <property type="term" value="F:L-leucine binding"/>
    <property type="evidence" value="ECO:0007669"/>
    <property type="project" value="TreeGrafter"/>
</dbReference>
<dbReference type="GO" id="GO:0005634">
    <property type="term" value="C:nucleus"/>
    <property type="evidence" value="ECO:0007669"/>
    <property type="project" value="InterPro"/>
</dbReference>
<dbReference type="GO" id="GO:0016239">
    <property type="term" value="P:positive regulation of macroautophagy"/>
    <property type="evidence" value="ECO:0007669"/>
    <property type="project" value="TreeGrafter"/>
</dbReference>
<evidence type="ECO:0008006" key="9">
    <source>
        <dbReference type="Google" id="ProtNLM"/>
    </source>
</evidence>